<protein>
    <submittedName>
        <fullName evidence="10">Two-component system OmpR family response regulator</fullName>
    </submittedName>
</protein>
<dbReference type="SMART" id="SM00448">
    <property type="entry name" value="REC"/>
    <property type="match status" value="1"/>
</dbReference>
<dbReference type="GO" id="GO:0000156">
    <property type="term" value="F:phosphorelay response regulator activity"/>
    <property type="evidence" value="ECO:0007669"/>
    <property type="project" value="TreeGrafter"/>
</dbReference>
<dbReference type="OrthoDB" id="9802426at2"/>
<dbReference type="InterPro" id="IPR001789">
    <property type="entry name" value="Sig_transdc_resp-reg_receiver"/>
</dbReference>
<dbReference type="InterPro" id="IPR039420">
    <property type="entry name" value="WalR-like"/>
</dbReference>
<feature type="DNA-binding region" description="OmpR/PhoB-type" evidence="7">
    <location>
        <begin position="126"/>
        <end position="224"/>
    </location>
</feature>
<evidence type="ECO:0000259" key="8">
    <source>
        <dbReference type="PROSITE" id="PS50110"/>
    </source>
</evidence>
<evidence type="ECO:0000256" key="7">
    <source>
        <dbReference type="PROSITE-ProRule" id="PRU01091"/>
    </source>
</evidence>
<gene>
    <name evidence="10" type="ORF">EV675_5284</name>
</gene>
<keyword evidence="2" id="KW-0902">Two-component regulatory system</keyword>
<keyword evidence="3" id="KW-0805">Transcription regulation</keyword>
<evidence type="ECO:0000313" key="11">
    <source>
        <dbReference type="Proteomes" id="UP000292445"/>
    </source>
</evidence>
<dbReference type="Gene3D" id="6.10.250.690">
    <property type="match status" value="1"/>
</dbReference>
<accession>A0A4Q7N984</accession>
<dbReference type="FunFam" id="1.10.10.10:FF:000005">
    <property type="entry name" value="Two-component system response regulator"/>
    <property type="match status" value="1"/>
</dbReference>
<evidence type="ECO:0000256" key="6">
    <source>
        <dbReference type="PROSITE-ProRule" id="PRU00169"/>
    </source>
</evidence>
<sequence length="227" mass="25557">MRCLVIEDEVDTSRYICNGLKEAGHEVAACRDSADGLNRAMTEAWDVIILDRMLPNDVDGLSILTTLRGIGKTTPVLILSALAGLDERVRGLRGGCDDYLTKPFAFSELAARVEALYRRASARDDVRELRIANLRADLTKRTVERDGKTITLQPREFRLLVYLLLNQEQVVTRTMLLEAVWDYRFDPQTNVIDVQISRLRNKIDNGFAPPLIHTVRGVGYMISAAPR</sequence>
<evidence type="ECO:0000259" key="9">
    <source>
        <dbReference type="PROSITE" id="PS51755"/>
    </source>
</evidence>
<keyword evidence="4 7" id="KW-0238">DNA-binding</keyword>
<evidence type="ECO:0000313" key="10">
    <source>
        <dbReference type="EMBL" id="RZS78629.1"/>
    </source>
</evidence>
<evidence type="ECO:0000256" key="1">
    <source>
        <dbReference type="ARBA" id="ARBA00022553"/>
    </source>
</evidence>
<dbReference type="PANTHER" id="PTHR48111">
    <property type="entry name" value="REGULATOR OF RPOS"/>
    <property type="match status" value="1"/>
</dbReference>
<keyword evidence="1 6" id="KW-0597">Phosphoprotein</keyword>
<feature type="domain" description="Response regulatory" evidence="8">
    <location>
        <begin position="2"/>
        <end position="117"/>
    </location>
</feature>
<feature type="modified residue" description="4-aspartylphosphate" evidence="6">
    <location>
        <position position="51"/>
    </location>
</feature>
<dbReference type="GO" id="GO:0005829">
    <property type="term" value="C:cytosol"/>
    <property type="evidence" value="ECO:0007669"/>
    <property type="project" value="TreeGrafter"/>
</dbReference>
<dbReference type="Pfam" id="PF00072">
    <property type="entry name" value="Response_reg"/>
    <property type="match status" value="1"/>
</dbReference>
<feature type="domain" description="OmpR/PhoB-type" evidence="9">
    <location>
        <begin position="126"/>
        <end position="224"/>
    </location>
</feature>
<dbReference type="SMART" id="SM00862">
    <property type="entry name" value="Trans_reg_C"/>
    <property type="match status" value="1"/>
</dbReference>
<evidence type="ECO:0000256" key="3">
    <source>
        <dbReference type="ARBA" id="ARBA00023015"/>
    </source>
</evidence>
<dbReference type="Gene3D" id="3.40.50.2300">
    <property type="match status" value="1"/>
</dbReference>
<dbReference type="Pfam" id="PF00486">
    <property type="entry name" value="Trans_reg_C"/>
    <property type="match status" value="1"/>
</dbReference>
<reference evidence="10 11" key="1">
    <citation type="submission" date="2019-02" db="EMBL/GenBank/DDBJ databases">
        <title>Genomic Encyclopedia of Type Strains, Phase IV (KMG-IV): sequencing the most valuable type-strain genomes for metagenomic binning, comparative biology and taxonomic classification.</title>
        <authorList>
            <person name="Goeker M."/>
        </authorList>
    </citation>
    <scope>NUCLEOTIDE SEQUENCE [LARGE SCALE GENOMIC DNA]</scope>
    <source>
        <strain evidence="10 11">K24</strain>
    </source>
</reference>
<dbReference type="Proteomes" id="UP000292445">
    <property type="component" value="Unassembled WGS sequence"/>
</dbReference>
<dbReference type="PROSITE" id="PS51755">
    <property type="entry name" value="OMPR_PHOB"/>
    <property type="match status" value="1"/>
</dbReference>
<evidence type="ECO:0000256" key="4">
    <source>
        <dbReference type="ARBA" id="ARBA00023125"/>
    </source>
</evidence>
<evidence type="ECO:0000256" key="2">
    <source>
        <dbReference type="ARBA" id="ARBA00023012"/>
    </source>
</evidence>
<dbReference type="GO" id="GO:0000976">
    <property type="term" value="F:transcription cis-regulatory region binding"/>
    <property type="evidence" value="ECO:0007669"/>
    <property type="project" value="TreeGrafter"/>
</dbReference>
<evidence type="ECO:0000256" key="5">
    <source>
        <dbReference type="ARBA" id="ARBA00023163"/>
    </source>
</evidence>
<dbReference type="PANTHER" id="PTHR48111:SF76">
    <property type="entry name" value="TWO-COMPONENT RESPONSE REGULATOR"/>
    <property type="match status" value="1"/>
</dbReference>
<dbReference type="InterPro" id="IPR011006">
    <property type="entry name" value="CheY-like_superfamily"/>
</dbReference>
<dbReference type="GO" id="GO:0006355">
    <property type="term" value="P:regulation of DNA-templated transcription"/>
    <property type="evidence" value="ECO:0007669"/>
    <property type="project" value="InterPro"/>
</dbReference>
<organism evidence="10 11">
    <name type="scientific">Pigmentiphaga kullae</name>
    <dbReference type="NCBI Taxonomy" id="151784"/>
    <lineage>
        <taxon>Bacteria</taxon>
        <taxon>Pseudomonadati</taxon>
        <taxon>Pseudomonadota</taxon>
        <taxon>Betaproteobacteria</taxon>
        <taxon>Burkholderiales</taxon>
        <taxon>Alcaligenaceae</taxon>
        <taxon>Pigmentiphaga</taxon>
    </lineage>
</organism>
<keyword evidence="11" id="KW-1185">Reference proteome</keyword>
<dbReference type="Gene3D" id="1.10.10.10">
    <property type="entry name" value="Winged helix-like DNA-binding domain superfamily/Winged helix DNA-binding domain"/>
    <property type="match status" value="1"/>
</dbReference>
<dbReference type="PROSITE" id="PS50110">
    <property type="entry name" value="RESPONSE_REGULATORY"/>
    <property type="match status" value="1"/>
</dbReference>
<name>A0A4Q7N984_9BURK</name>
<keyword evidence="5" id="KW-0804">Transcription</keyword>
<comment type="caution">
    <text evidence="10">The sequence shown here is derived from an EMBL/GenBank/DDBJ whole genome shotgun (WGS) entry which is preliminary data.</text>
</comment>
<dbReference type="CDD" id="cd00383">
    <property type="entry name" value="trans_reg_C"/>
    <property type="match status" value="1"/>
</dbReference>
<dbReference type="EMBL" id="SGXC01000003">
    <property type="protein sequence ID" value="RZS78629.1"/>
    <property type="molecule type" value="Genomic_DNA"/>
</dbReference>
<dbReference type="GO" id="GO:0032993">
    <property type="term" value="C:protein-DNA complex"/>
    <property type="evidence" value="ECO:0007669"/>
    <property type="project" value="TreeGrafter"/>
</dbReference>
<dbReference type="InterPro" id="IPR001867">
    <property type="entry name" value="OmpR/PhoB-type_DNA-bd"/>
</dbReference>
<dbReference type="SUPFAM" id="SSF52172">
    <property type="entry name" value="CheY-like"/>
    <property type="match status" value="1"/>
</dbReference>
<dbReference type="AlphaFoldDB" id="A0A4Q7N984"/>
<dbReference type="RefSeq" id="WP_130361488.1">
    <property type="nucleotide sequence ID" value="NZ_SGXC01000003.1"/>
</dbReference>
<dbReference type="InterPro" id="IPR036388">
    <property type="entry name" value="WH-like_DNA-bd_sf"/>
</dbReference>
<proteinExistence type="predicted"/>